<dbReference type="Pfam" id="PF00583">
    <property type="entry name" value="Acetyltransf_1"/>
    <property type="match status" value="1"/>
</dbReference>
<protein>
    <submittedName>
        <fullName evidence="2">GNAT family N-acetyltransferase</fullName>
    </submittedName>
</protein>
<dbReference type="InterPro" id="IPR000182">
    <property type="entry name" value="GNAT_dom"/>
</dbReference>
<keyword evidence="3" id="KW-1185">Reference proteome</keyword>
<evidence type="ECO:0000313" key="2">
    <source>
        <dbReference type="EMBL" id="MBC8544899.1"/>
    </source>
</evidence>
<dbReference type="RefSeq" id="WP_177717685.1">
    <property type="nucleotide sequence ID" value="NZ_JACRSQ010000035.1"/>
</dbReference>
<dbReference type="EMBL" id="JACRSQ010000035">
    <property type="protein sequence ID" value="MBC8544899.1"/>
    <property type="molecule type" value="Genomic_DNA"/>
</dbReference>
<feature type="domain" description="N-acetyltransferase" evidence="1">
    <location>
        <begin position="1"/>
        <end position="151"/>
    </location>
</feature>
<dbReference type="SUPFAM" id="SSF55729">
    <property type="entry name" value="Acyl-CoA N-acyltransferases (Nat)"/>
    <property type="match status" value="1"/>
</dbReference>
<accession>A0A926DWE8</accession>
<proteinExistence type="predicted"/>
<dbReference type="PROSITE" id="PS51186">
    <property type="entry name" value="GNAT"/>
    <property type="match status" value="1"/>
</dbReference>
<dbReference type="InterPro" id="IPR016181">
    <property type="entry name" value="Acyl_CoA_acyltransferase"/>
</dbReference>
<reference evidence="2" key="1">
    <citation type="submission" date="2020-08" db="EMBL/GenBank/DDBJ databases">
        <title>Genome public.</title>
        <authorList>
            <person name="Liu C."/>
            <person name="Sun Q."/>
        </authorList>
    </citation>
    <scope>NUCLEOTIDE SEQUENCE</scope>
    <source>
        <strain evidence="2">NSJ-32</strain>
    </source>
</reference>
<organism evidence="2 3">
    <name type="scientific">Bianquea renquensis</name>
    <dbReference type="NCBI Taxonomy" id="2763661"/>
    <lineage>
        <taxon>Bacteria</taxon>
        <taxon>Bacillati</taxon>
        <taxon>Bacillota</taxon>
        <taxon>Clostridia</taxon>
        <taxon>Eubacteriales</taxon>
        <taxon>Bianqueaceae</taxon>
        <taxon>Bianquea</taxon>
    </lineage>
</organism>
<evidence type="ECO:0000259" key="1">
    <source>
        <dbReference type="PROSITE" id="PS51186"/>
    </source>
</evidence>
<name>A0A926DWE8_9FIRM</name>
<gene>
    <name evidence="2" type="ORF">H8730_15235</name>
</gene>
<sequence length="151" mass="17318">MTIRNIEETDVPVLAEFEREIAVISFGDSAVVDVLFHQKKIRKAMQREREGMLVLEADGEIYGWLWMTDQINSVSNEHYINFKSFYMKPHEREEDFTGKLMEAGMGFAKGVGAKRIVGKVFVGNLPMRSVYKRFGFKPTHLTMEYTDGGAQ</sequence>
<evidence type="ECO:0000313" key="3">
    <source>
        <dbReference type="Proteomes" id="UP000657006"/>
    </source>
</evidence>
<comment type="caution">
    <text evidence="2">The sequence shown here is derived from an EMBL/GenBank/DDBJ whole genome shotgun (WGS) entry which is preliminary data.</text>
</comment>
<dbReference type="GO" id="GO:0016747">
    <property type="term" value="F:acyltransferase activity, transferring groups other than amino-acyl groups"/>
    <property type="evidence" value="ECO:0007669"/>
    <property type="project" value="InterPro"/>
</dbReference>
<dbReference type="AlphaFoldDB" id="A0A926DWE8"/>
<dbReference type="Proteomes" id="UP000657006">
    <property type="component" value="Unassembled WGS sequence"/>
</dbReference>
<dbReference type="Gene3D" id="3.40.630.30">
    <property type="match status" value="1"/>
</dbReference>